<keyword evidence="10" id="KW-1003">Cell membrane</keyword>
<dbReference type="EMBL" id="FOMX01000002">
    <property type="protein sequence ID" value="SFD47637.1"/>
    <property type="molecule type" value="Genomic_DNA"/>
</dbReference>
<evidence type="ECO:0000256" key="7">
    <source>
        <dbReference type="ARBA" id="ARBA00023136"/>
    </source>
</evidence>
<evidence type="ECO:0000256" key="4">
    <source>
        <dbReference type="ARBA" id="ARBA00022448"/>
    </source>
</evidence>
<evidence type="ECO:0000256" key="8">
    <source>
        <dbReference type="ARBA" id="ARBA00023196"/>
    </source>
</evidence>
<evidence type="ECO:0000256" key="1">
    <source>
        <dbReference type="ARBA" id="ARBA00003456"/>
    </source>
</evidence>
<dbReference type="STRING" id="54.SAMN02745121_00137"/>
<keyword evidence="5 10" id="KW-0375">Hydrogen ion transport</keyword>
<comment type="similarity">
    <text evidence="3 10">Belongs to the ATPase gamma chain family.</text>
</comment>
<dbReference type="RefSeq" id="WP_096333232.1">
    <property type="nucleotide sequence ID" value="NZ_FOMX01000002.1"/>
</dbReference>
<evidence type="ECO:0000256" key="10">
    <source>
        <dbReference type="HAMAP-Rule" id="MF_00815"/>
    </source>
</evidence>
<dbReference type="OrthoDB" id="9812769at2"/>
<dbReference type="PRINTS" id="PR00126">
    <property type="entry name" value="ATPASEGAMMA"/>
</dbReference>
<dbReference type="InterPro" id="IPR000131">
    <property type="entry name" value="ATP_synth_F1_gsu"/>
</dbReference>
<keyword evidence="8 10" id="KW-0139">CF(1)</keyword>
<dbReference type="Pfam" id="PF00231">
    <property type="entry name" value="ATP-synt"/>
    <property type="match status" value="1"/>
</dbReference>
<dbReference type="PROSITE" id="PS00153">
    <property type="entry name" value="ATPASE_GAMMA"/>
    <property type="match status" value="1"/>
</dbReference>
<evidence type="ECO:0000256" key="3">
    <source>
        <dbReference type="ARBA" id="ARBA00007681"/>
    </source>
</evidence>
<keyword evidence="9 10" id="KW-0066">ATP synthesis</keyword>
<evidence type="ECO:0000256" key="2">
    <source>
        <dbReference type="ARBA" id="ARBA00004170"/>
    </source>
</evidence>
<dbReference type="GO" id="GO:0005524">
    <property type="term" value="F:ATP binding"/>
    <property type="evidence" value="ECO:0007669"/>
    <property type="project" value="UniProtKB-UniRule"/>
</dbReference>
<organism evidence="11 12">
    <name type="scientific">Nannocystis exedens</name>
    <dbReference type="NCBI Taxonomy" id="54"/>
    <lineage>
        <taxon>Bacteria</taxon>
        <taxon>Pseudomonadati</taxon>
        <taxon>Myxococcota</taxon>
        <taxon>Polyangia</taxon>
        <taxon>Nannocystales</taxon>
        <taxon>Nannocystaceae</taxon>
        <taxon>Nannocystis</taxon>
    </lineage>
</organism>
<evidence type="ECO:0000256" key="9">
    <source>
        <dbReference type="ARBA" id="ARBA00023310"/>
    </source>
</evidence>
<comment type="subcellular location">
    <subcellularLocation>
        <location evidence="10">Cell membrane</location>
        <topology evidence="10">Peripheral membrane protein</topology>
    </subcellularLocation>
    <subcellularLocation>
        <location evidence="2">Membrane</location>
        <topology evidence="2">Peripheral membrane protein</topology>
    </subcellularLocation>
</comment>
<protein>
    <recommendedName>
        <fullName evidence="10">ATP synthase gamma chain</fullName>
    </recommendedName>
    <alternativeName>
        <fullName evidence="10">ATP synthase F1 sector gamma subunit</fullName>
    </alternativeName>
    <alternativeName>
        <fullName evidence="10">F-ATPase gamma subunit</fullName>
    </alternativeName>
</protein>
<dbReference type="InterPro" id="IPR035968">
    <property type="entry name" value="ATP_synth_F1_ATPase_gsu"/>
</dbReference>
<dbReference type="SUPFAM" id="SSF52943">
    <property type="entry name" value="ATP synthase (F1-ATPase), gamma subunit"/>
    <property type="match status" value="1"/>
</dbReference>
<dbReference type="GO" id="GO:0045259">
    <property type="term" value="C:proton-transporting ATP synthase complex"/>
    <property type="evidence" value="ECO:0007669"/>
    <property type="project" value="UniProtKB-KW"/>
</dbReference>
<dbReference type="PANTHER" id="PTHR11693:SF22">
    <property type="entry name" value="ATP SYNTHASE SUBUNIT GAMMA, MITOCHONDRIAL"/>
    <property type="match status" value="1"/>
</dbReference>
<dbReference type="CDD" id="cd12151">
    <property type="entry name" value="F1-ATPase_gamma"/>
    <property type="match status" value="1"/>
</dbReference>
<dbReference type="Proteomes" id="UP000199400">
    <property type="component" value="Unassembled WGS sequence"/>
</dbReference>
<dbReference type="HAMAP" id="MF_00815">
    <property type="entry name" value="ATP_synth_gamma_bact"/>
    <property type="match status" value="1"/>
</dbReference>
<dbReference type="AlphaFoldDB" id="A0A1I1SME2"/>
<comment type="subunit">
    <text evidence="10">F-type ATPases have 2 components, CF(1) - the catalytic core - and CF(0) - the membrane proton channel. CF(1) has five subunits: alpha(3), beta(3), gamma(1), delta(1), epsilon(1). CF(0) has three main subunits: a, b and c.</text>
</comment>
<comment type="function">
    <text evidence="1 10">Produces ATP from ADP in the presence of a proton gradient across the membrane. The gamma chain is believed to be important in regulating ATPase activity and the flow of protons through the CF(0) complex.</text>
</comment>
<proteinExistence type="inferred from homology"/>
<dbReference type="GO" id="GO:0005886">
    <property type="term" value="C:plasma membrane"/>
    <property type="evidence" value="ECO:0007669"/>
    <property type="project" value="UniProtKB-SubCell"/>
</dbReference>
<evidence type="ECO:0000256" key="6">
    <source>
        <dbReference type="ARBA" id="ARBA00023065"/>
    </source>
</evidence>
<evidence type="ECO:0000313" key="12">
    <source>
        <dbReference type="Proteomes" id="UP000199400"/>
    </source>
</evidence>
<dbReference type="NCBIfam" id="TIGR01146">
    <property type="entry name" value="ATPsyn_F1gamma"/>
    <property type="match status" value="1"/>
</dbReference>
<evidence type="ECO:0000313" key="11">
    <source>
        <dbReference type="EMBL" id="SFD47637.1"/>
    </source>
</evidence>
<name>A0A1I1SME2_9BACT</name>
<reference evidence="12" key="1">
    <citation type="submission" date="2016-10" db="EMBL/GenBank/DDBJ databases">
        <authorList>
            <person name="Varghese N."/>
            <person name="Submissions S."/>
        </authorList>
    </citation>
    <scope>NUCLEOTIDE SEQUENCE [LARGE SCALE GENOMIC DNA]</scope>
    <source>
        <strain evidence="12">ATCC 25963</strain>
    </source>
</reference>
<dbReference type="GO" id="GO:0046933">
    <property type="term" value="F:proton-transporting ATP synthase activity, rotational mechanism"/>
    <property type="evidence" value="ECO:0007669"/>
    <property type="project" value="UniProtKB-UniRule"/>
</dbReference>
<dbReference type="Gene3D" id="3.40.1380.10">
    <property type="match status" value="1"/>
</dbReference>
<keyword evidence="4 10" id="KW-0813">Transport</keyword>
<dbReference type="PANTHER" id="PTHR11693">
    <property type="entry name" value="ATP SYNTHASE GAMMA CHAIN"/>
    <property type="match status" value="1"/>
</dbReference>
<dbReference type="GO" id="GO:0042777">
    <property type="term" value="P:proton motive force-driven plasma membrane ATP synthesis"/>
    <property type="evidence" value="ECO:0007669"/>
    <property type="project" value="UniProtKB-UniRule"/>
</dbReference>
<keyword evidence="7 10" id="KW-0472">Membrane</keyword>
<gene>
    <name evidence="10" type="primary">atpG</name>
    <name evidence="11" type="ORF">SAMN02745121_00137</name>
</gene>
<dbReference type="InterPro" id="IPR023632">
    <property type="entry name" value="ATP_synth_F1_gsu_CS"/>
</dbReference>
<keyword evidence="6 10" id="KW-0406">Ion transport</keyword>
<evidence type="ECO:0000256" key="5">
    <source>
        <dbReference type="ARBA" id="ARBA00022781"/>
    </source>
</evidence>
<sequence>MANLKEIRNRITSVKNTRKITSAMSRIAAARLVKAQQAAMGARPYGERLDQVVGSLVASLGSGEGEGDAGEAGAAHPLLLKRSGNGRVVIVHITADRGLAGGFNANLNRAVVGFIRKEREAGNDVVLLTVGKKGRGFFQHSGQKIVRHHDAPTLGDLVVKAKMVAAEIMAMFTGGKEGGDTELPQVDRVYFAYNYFKNVLTQQPKIEVLLPFESREIVNDERVLPVLEPGRDALLGHLLPIAVESRLQQAFFNSIAGEIAARRTAMDSASDNATQLIRELTLFYNRERQAAITKELMEIIGGAEALKG</sequence>
<dbReference type="Gene3D" id="1.10.287.80">
    <property type="entry name" value="ATP synthase, gamma subunit, helix hairpin domain"/>
    <property type="match status" value="2"/>
</dbReference>
<accession>A0A1I1SME2</accession>
<keyword evidence="12" id="KW-1185">Reference proteome</keyword>